<evidence type="ECO:0000313" key="1">
    <source>
        <dbReference type="EMBL" id="MBW91283.1"/>
    </source>
</evidence>
<protein>
    <submittedName>
        <fullName evidence="1">Uncharacterized protein</fullName>
    </submittedName>
</protein>
<proteinExistence type="predicted"/>
<dbReference type="AlphaFoldDB" id="A0A2P2JCW9"/>
<reference evidence="1" key="1">
    <citation type="submission" date="2018-02" db="EMBL/GenBank/DDBJ databases">
        <title>Rhizophora mucronata_Transcriptome.</title>
        <authorList>
            <person name="Meera S.P."/>
            <person name="Sreeshan A."/>
            <person name="Augustine A."/>
        </authorList>
    </citation>
    <scope>NUCLEOTIDE SEQUENCE</scope>
    <source>
        <tissue evidence="1">Leaf</tissue>
    </source>
</reference>
<name>A0A2P2JCW9_RHIMU</name>
<sequence>MKLVKHHTLQLIMSMITIPIPWANSHVQSLQIHKS</sequence>
<organism evidence="1">
    <name type="scientific">Rhizophora mucronata</name>
    <name type="common">Asiatic mangrove</name>
    <dbReference type="NCBI Taxonomy" id="61149"/>
    <lineage>
        <taxon>Eukaryota</taxon>
        <taxon>Viridiplantae</taxon>
        <taxon>Streptophyta</taxon>
        <taxon>Embryophyta</taxon>
        <taxon>Tracheophyta</taxon>
        <taxon>Spermatophyta</taxon>
        <taxon>Magnoliopsida</taxon>
        <taxon>eudicotyledons</taxon>
        <taxon>Gunneridae</taxon>
        <taxon>Pentapetalae</taxon>
        <taxon>rosids</taxon>
        <taxon>fabids</taxon>
        <taxon>Malpighiales</taxon>
        <taxon>Rhizophoraceae</taxon>
        <taxon>Rhizophora</taxon>
    </lineage>
</organism>
<accession>A0A2P2JCW9</accession>
<dbReference type="EMBL" id="GGEC01010800">
    <property type="protein sequence ID" value="MBW91283.1"/>
    <property type="molecule type" value="Transcribed_RNA"/>
</dbReference>